<dbReference type="InterPro" id="IPR009057">
    <property type="entry name" value="Homeodomain-like_sf"/>
</dbReference>
<dbReference type="SUPFAM" id="SSF46689">
    <property type="entry name" value="Homeodomain-like"/>
    <property type="match status" value="1"/>
</dbReference>
<evidence type="ECO:0000313" key="5">
    <source>
        <dbReference type="Proteomes" id="UP000250443"/>
    </source>
</evidence>
<proteinExistence type="predicted"/>
<feature type="domain" description="Transposase IS4-like" evidence="2">
    <location>
        <begin position="199"/>
        <end position="373"/>
    </location>
</feature>
<dbReference type="EMBL" id="UAUF01000002">
    <property type="protein sequence ID" value="SPZ00274.1"/>
    <property type="molecule type" value="Genomic_DNA"/>
</dbReference>
<dbReference type="GO" id="GO:0004803">
    <property type="term" value="F:transposase activity"/>
    <property type="evidence" value="ECO:0007669"/>
    <property type="project" value="InterPro"/>
</dbReference>
<feature type="domain" description="Transposase Tc1-like" evidence="1">
    <location>
        <begin position="31"/>
        <end position="98"/>
    </location>
</feature>
<dbReference type="AlphaFoldDB" id="A0A2X2BYT9"/>
<evidence type="ECO:0000259" key="1">
    <source>
        <dbReference type="Pfam" id="PF01498"/>
    </source>
</evidence>
<dbReference type="InterPro" id="IPR002492">
    <property type="entry name" value="Transposase_Tc1-like"/>
</dbReference>
<evidence type="ECO:0000259" key="3">
    <source>
        <dbReference type="Pfam" id="PF13340"/>
    </source>
</evidence>
<dbReference type="PANTHER" id="PTHR30007:SF0">
    <property type="entry name" value="TRANSPOSASE"/>
    <property type="match status" value="1"/>
</dbReference>
<accession>A0A2X2BYT9</accession>
<name>A0A2X2BYT9_PSELU</name>
<dbReference type="Pfam" id="PF01498">
    <property type="entry name" value="HTH_Tnp_Tc3_2"/>
    <property type="match status" value="1"/>
</dbReference>
<dbReference type="GO" id="GO:0003677">
    <property type="term" value="F:DNA binding"/>
    <property type="evidence" value="ECO:0007669"/>
    <property type="project" value="InterPro"/>
</dbReference>
<organism evidence="4 5">
    <name type="scientific">Pseudomonas luteola</name>
    <dbReference type="NCBI Taxonomy" id="47886"/>
    <lineage>
        <taxon>Bacteria</taxon>
        <taxon>Pseudomonadati</taxon>
        <taxon>Pseudomonadota</taxon>
        <taxon>Gammaproteobacteria</taxon>
        <taxon>Pseudomonadales</taxon>
        <taxon>Pseudomonadaceae</taxon>
        <taxon>Pseudomonas</taxon>
    </lineage>
</organism>
<dbReference type="PANTHER" id="PTHR30007">
    <property type="entry name" value="PHP DOMAIN PROTEIN"/>
    <property type="match status" value="1"/>
</dbReference>
<reference evidence="4 5" key="1">
    <citation type="submission" date="2018-06" db="EMBL/GenBank/DDBJ databases">
        <authorList>
            <consortium name="Pathogen Informatics"/>
            <person name="Doyle S."/>
        </authorList>
    </citation>
    <scope>NUCLEOTIDE SEQUENCE [LARGE SCALE GENOMIC DNA]</scope>
    <source>
        <strain evidence="4 5">NCTC11842</strain>
    </source>
</reference>
<protein>
    <submittedName>
        <fullName evidence="4">ISPsy19, transposase</fullName>
    </submittedName>
</protein>
<feature type="domain" description="Insertion element IS402-like" evidence="3">
    <location>
        <begin position="109"/>
        <end position="182"/>
    </location>
</feature>
<gene>
    <name evidence="4" type="ORF">NCTC11842_00419</name>
</gene>
<dbReference type="InterPro" id="IPR002559">
    <property type="entry name" value="Transposase_11"/>
</dbReference>
<evidence type="ECO:0000313" key="4">
    <source>
        <dbReference type="EMBL" id="SPZ00274.1"/>
    </source>
</evidence>
<dbReference type="GO" id="GO:0015074">
    <property type="term" value="P:DNA integration"/>
    <property type="evidence" value="ECO:0007669"/>
    <property type="project" value="InterPro"/>
</dbReference>
<dbReference type="GO" id="GO:0006313">
    <property type="term" value="P:DNA transposition"/>
    <property type="evidence" value="ECO:0007669"/>
    <property type="project" value="InterPro"/>
</dbReference>
<sequence>MTRHNDADQALVKINRGGRPPAFKPAHVQILLDIVAARPQASLDEIANELYRRIGLSVCTATIRRRLRAHGIVRLKTKRRPYTPAQAGKRYGYTQAHRREQLTPYSTDLTDAEWVLVADLFERNTGTRGAPPRYPRRELVNACCYVLRTGCAWRLLPKTFAPWQAVYKSFTRWVEAGTFEAMQDRLREQWRLRMGRSAQPTATVIDAQSTRASPQGGRSGFDAGKKIKGRKRNLIVDTLGVVVAVTVTAASVQDRDAAAAVVQQACSKAPCIQKLYTDGAYGGRSARAIEDTQGILVEVVRRPGNGTTGTLQAIQHASPAQASTGSGFTVLPKRWVVERTHAWIERWRRTIMHHDRKLSVAAAWVWLATARILLNRLA</sequence>
<dbReference type="Pfam" id="PF13340">
    <property type="entry name" value="DUF4096"/>
    <property type="match status" value="1"/>
</dbReference>
<dbReference type="Pfam" id="PF01609">
    <property type="entry name" value="DDE_Tnp_1"/>
    <property type="match status" value="1"/>
</dbReference>
<dbReference type="NCBIfam" id="NF033580">
    <property type="entry name" value="transpos_IS5_3"/>
    <property type="match status" value="1"/>
</dbReference>
<dbReference type="InterPro" id="IPR025161">
    <property type="entry name" value="IS402-like_dom"/>
</dbReference>
<dbReference type="Proteomes" id="UP000250443">
    <property type="component" value="Unassembled WGS sequence"/>
</dbReference>
<evidence type="ECO:0000259" key="2">
    <source>
        <dbReference type="Pfam" id="PF01609"/>
    </source>
</evidence>